<dbReference type="InterPro" id="IPR046676">
    <property type="entry name" value="DUF6546"/>
</dbReference>
<evidence type="ECO:0000313" key="2">
    <source>
        <dbReference type="EMBL" id="CEI60351.1"/>
    </source>
</evidence>
<evidence type="ECO:0000259" key="1">
    <source>
        <dbReference type="Pfam" id="PF20183"/>
    </source>
</evidence>
<dbReference type="EMBL" id="LN649230">
    <property type="protein sequence ID" value="CEI60351.1"/>
    <property type="molecule type" value="Genomic_DNA"/>
</dbReference>
<feature type="domain" description="DUF6546" evidence="1">
    <location>
        <begin position="140"/>
        <end position="341"/>
    </location>
</feature>
<accession>A0A2L2T5N9</accession>
<dbReference type="AlphaFoldDB" id="A0A2L2T5N9"/>
<protein>
    <recommendedName>
        <fullName evidence="1">DUF6546 domain-containing protein</fullName>
    </recommendedName>
</protein>
<dbReference type="Pfam" id="PF20183">
    <property type="entry name" value="DUF6546"/>
    <property type="match status" value="1"/>
</dbReference>
<dbReference type="Proteomes" id="UP000245910">
    <property type="component" value="Chromosome II"/>
</dbReference>
<organism evidence="2 3">
    <name type="scientific">Fusarium venenatum</name>
    <dbReference type="NCBI Taxonomy" id="56646"/>
    <lineage>
        <taxon>Eukaryota</taxon>
        <taxon>Fungi</taxon>
        <taxon>Dikarya</taxon>
        <taxon>Ascomycota</taxon>
        <taxon>Pezizomycotina</taxon>
        <taxon>Sordariomycetes</taxon>
        <taxon>Hypocreomycetidae</taxon>
        <taxon>Hypocreales</taxon>
        <taxon>Nectriaceae</taxon>
        <taxon>Fusarium</taxon>
    </lineage>
</organism>
<keyword evidence="3" id="KW-1185">Reference proteome</keyword>
<name>A0A2L2T5N9_9HYPO</name>
<proteinExistence type="predicted"/>
<dbReference type="STRING" id="56646.A0A2L2T5N9"/>
<reference evidence="3" key="1">
    <citation type="submission" date="2014-10" db="EMBL/GenBank/DDBJ databases">
        <authorList>
            <person name="King R."/>
        </authorList>
    </citation>
    <scope>NUCLEOTIDE SEQUENCE [LARGE SCALE GENOMIC DNA]</scope>
    <source>
        <strain evidence="3">A3/5</strain>
    </source>
</reference>
<evidence type="ECO:0000313" key="3">
    <source>
        <dbReference type="Proteomes" id="UP000245910"/>
    </source>
</evidence>
<sequence length="348" mass="39689">MTVVSTGEKDNRGVTNGFDHSTYLPSNDMRVFQVPDEILFGGTWEVPKTTCLLGTRSHALNDYRRLQFLHSVSAPLLLPEVNCISKLLIRRKDFPNINLFSLTIMMHSLTCLESVHIERWSYGNVIYEGAYERCFMSSFNLPQSVKDFSFYQDNNTLYYHRLVGANHVVETMMSGLLSKVAEMAENIAISHAYEAKVIFKHPYAWRFKKLKTLALTSVVLAVCDEHAVNSLLCRVAKAAKEIPKLETLEIWGYKTLYQVPPYDKITSVAIFTYKRLDQFNSCISWKSNSSFKMSEETQAHWNDVADGQDANVSLKYLELDPNVSSIGAIHNHLALMDRILHNTSWAQV</sequence>